<dbReference type="Gene3D" id="1.10.640.10">
    <property type="entry name" value="Haem peroxidase domain superfamily, animal type"/>
    <property type="match status" value="1"/>
</dbReference>
<reference evidence="4 5" key="1">
    <citation type="submission" date="2023-11" db="EMBL/GenBank/DDBJ databases">
        <authorList>
            <person name="Okamura Y."/>
        </authorList>
    </citation>
    <scope>NUCLEOTIDE SEQUENCE [LARGE SCALE GENOMIC DNA]</scope>
</reference>
<gene>
    <name evidence="4" type="ORF">LNINA_LOCUS3856</name>
</gene>
<dbReference type="FunFam" id="1.10.640.10:FF:000009">
    <property type="entry name" value="Peroxidase, isoform B"/>
    <property type="match status" value="1"/>
</dbReference>
<keyword evidence="2" id="KW-0408">Iron</keyword>
<dbReference type="Proteomes" id="UP001497472">
    <property type="component" value="Unassembled WGS sequence"/>
</dbReference>
<evidence type="ECO:0008006" key="6">
    <source>
        <dbReference type="Google" id="ProtNLM"/>
    </source>
</evidence>
<evidence type="ECO:0000256" key="1">
    <source>
        <dbReference type="ARBA" id="ARBA00022559"/>
    </source>
</evidence>
<dbReference type="EMBL" id="CAVLEF010000005">
    <property type="protein sequence ID" value="CAK1544082.1"/>
    <property type="molecule type" value="Genomic_DNA"/>
</dbReference>
<dbReference type="PRINTS" id="PR00457">
    <property type="entry name" value="ANPEROXIDASE"/>
</dbReference>
<dbReference type="GO" id="GO:0006979">
    <property type="term" value="P:response to oxidative stress"/>
    <property type="evidence" value="ECO:0007669"/>
    <property type="project" value="InterPro"/>
</dbReference>
<proteinExistence type="predicted"/>
<dbReference type="AlphaFoldDB" id="A0AAV1J4R9"/>
<accession>A0AAV1J4R9</accession>
<dbReference type="PANTHER" id="PTHR11475:SF86">
    <property type="entry name" value="PEROXIDASE"/>
    <property type="match status" value="1"/>
</dbReference>
<dbReference type="InterPro" id="IPR019791">
    <property type="entry name" value="Haem_peroxidase_animal"/>
</dbReference>
<feature type="signal peptide" evidence="3">
    <location>
        <begin position="1"/>
        <end position="16"/>
    </location>
</feature>
<keyword evidence="2" id="KW-0479">Metal-binding</keyword>
<keyword evidence="1" id="KW-0560">Oxidoreductase</keyword>
<dbReference type="PROSITE" id="PS50292">
    <property type="entry name" value="PEROXIDASE_3"/>
    <property type="match status" value="1"/>
</dbReference>
<keyword evidence="5" id="KW-1185">Reference proteome</keyword>
<feature type="chain" id="PRO_5043314845" description="Peroxidase" evidence="3">
    <location>
        <begin position="17"/>
        <end position="651"/>
    </location>
</feature>
<evidence type="ECO:0000313" key="5">
    <source>
        <dbReference type="Proteomes" id="UP001497472"/>
    </source>
</evidence>
<keyword evidence="2" id="KW-0349">Heme</keyword>
<sequence length="651" mass="73495">MVKALILLAAYAVVGGNCYSNYLNGKELPAIEFGDFQDKLPNARSNGNRAGGCIYAQRMRPTKYEIVSQSCVVPPESCEKSRYRTYDGSCNNLENPGWGIPQQPYKRLLPFNYADGISKFPVSVTGEELPNVREISQTAFPDKVVQDPKWNLNAQQWGQFVSHDMSLTASTDSNAVCCDANGQLGPDAFTDPVCAPIIIPSNDTTHGPQGTQCLNFVRTVTTRDRNCTSSDAPAQPISVVSAYMDLSMVYGNSESQANELRSFQGGRLLTVVRDGREWPPQNPNVADNCGRVELSDEPCYLTGDSRMNQNPQLAILHIVLLREHNRIADSLAALNPSWDDEKIFQEARRIHIAENQHINYYEYLPVFLGNDYLVKHKLIYPEAEGYVDDYDPKVDPAVSDEHATAAYRHFHTLIQGYLHLITEDRQLEAYTRLSDWFNRPIIVEVRDFFDKLTLGLISQPQSLRDQFWDSEVTQYLFRRNRTFGSDLRSLDIQRGRDHGLGNYIDTRSVCGLPVPTSFQDMTDYISQPNVDILATIYKDIRDVELFVAASLEESAPNTEVGPTFLCLLAEQFYRTRVSDRYFYENGADPEIAFTLDQLRSIRSGSSMARLLCDNADKIQFMQPRAFELVSEGNVPVPCDSLPKIDLSLWQE</sequence>
<organism evidence="4 5">
    <name type="scientific">Leptosia nina</name>
    <dbReference type="NCBI Taxonomy" id="320188"/>
    <lineage>
        <taxon>Eukaryota</taxon>
        <taxon>Metazoa</taxon>
        <taxon>Ecdysozoa</taxon>
        <taxon>Arthropoda</taxon>
        <taxon>Hexapoda</taxon>
        <taxon>Insecta</taxon>
        <taxon>Pterygota</taxon>
        <taxon>Neoptera</taxon>
        <taxon>Endopterygota</taxon>
        <taxon>Lepidoptera</taxon>
        <taxon>Glossata</taxon>
        <taxon>Ditrysia</taxon>
        <taxon>Papilionoidea</taxon>
        <taxon>Pieridae</taxon>
        <taxon>Pierinae</taxon>
        <taxon>Leptosia</taxon>
    </lineage>
</organism>
<feature type="binding site" description="axial binding residue" evidence="2">
    <location>
        <position position="411"/>
    </location>
    <ligand>
        <name>heme b</name>
        <dbReference type="ChEBI" id="CHEBI:60344"/>
    </ligand>
    <ligandPart>
        <name>Fe</name>
        <dbReference type="ChEBI" id="CHEBI:18248"/>
    </ligandPart>
</feature>
<dbReference type="GO" id="GO:0046872">
    <property type="term" value="F:metal ion binding"/>
    <property type="evidence" value="ECO:0007669"/>
    <property type="project" value="UniProtKB-KW"/>
</dbReference>
<dbReference type="CDD" id="cd09823">
    <property type="entry name" value="peroxinectin_like"/>
    <property type="match status" value="1"/>
</dbReference>
<dbReference type="InterPro" id="IPR037120">
    <property type="entry name" value="Haem_peroxidase_sf_animal"/>
</dbReference>
<dbReference type="Pfam" id="PF03098">
    <property type="entry name" value="An_peroxidase"/>
    <property type="match status" value="1"/>
</dbReference>
<dbReference type="PANTHER" id="PTHR11475">
    <property type="entry name" value="OXIDASE/PEROXIDASE"/>
    <property type="match status" value="1"/>
</dbReference>
<evidence type="ECO:0000256" key="2">
    <source>
        <dbReference type="PIRSR" id="PIRSR619791-2"/>
    </source>
</evidence>
<dbReference type="GO" id="GO:0004601">
    <property type="term" value="F:peroxidase activity"/>
    <property type="evidence" value="ECO:0007669"/>
    <property type="project" value="UniProtKB-KW"/>
</dbReference>
<evidence type="ECO:0000313" key="4">
    <source>
        <dbReference type="EMBL" id="CAK1544082.1"/>
    </source>
</evidence>
<name>A0AAV1J4R9_9NEOP</name>
<comment type="caution">
    <text evidence="4">The sequence shown here is derived from an EMBL/GenBank/DDBJ whole genome shotgun (WGS) entry which is preliminary data.</text>
</comment>
<dbReference type="SUPFAM" id="SSF48113">
    <property type="entry name" value="Heme-dependent peroxidases"/>
    <property type="match status" value="1"/>
</dbReference>
<dbReference type="InterPro" id="IPR010255">
    <property type="entry name" value="Haem_peroxidase_sf"/>
</dbReference>
<keyword evidence="3" id="KW-0732">Signal</keyword>
<dbReference type="GO" id="GO:0020037">
    <property type="term" value="F:heme binding"/>
    <property type="evidence" value="ECO:0007669"/>
    <property type="project" value="InterPro"/>
</dbReference>
<protein>
    <recommendedName>
        <fullName evidence="6">Peroxidase</fullName>
    </recommendedName>
</protein>
<keyword evidence="1" id="KW-0575">Peroxidase</keyword>
<evidence type="ECO:0000256" key="3">
    <source>
        <dbReference type="SAM" id="SignalP"/>
    </source>
</evidence>